<protein>
    <submittedName>
        <fullName evidence="7">Uncharacterized protein</fullName>
    </submittedName>
</protein>
<keyword evidence="2 6" id="KW-0812">Transmembrane</keyword>
<feature type="transmembrane region" description="Helical" evidence="6">
    <location>
        <begin position="34"/>
        <end position="55"/>
    </location>
</feature>
<dbReference type="EMBL" id="LCTW02000154">
    <property type="protein sequence ID" value="KXX77567.1"/>
    <property type="molecule type" value="Genomic_DNA"/>
</dbReference>
<dbReference type="InterPro" id="IPR024512">
    <property type="entry name" value="Ser_palmitoyltrfase_ssu-like"/>
</dbReference>
<dbReference type="Pfam" id="PF11779">
    <property type="entry name" value="SPT_ssu-like"/>
    <property type="match status" value="1"/>
</dbReference>
<evidence type="ECO:0000256" key="1">
    <source>
        <dbReference type="ARBA" id="ARBA00004477"/>
    </source>
</evidence>
<evidence type="ECO:0000256" key="4">
    <source>
        <dbReference type="ARBA" id="ARBA00022989"/>
    </source>
</evidence>
<keyword evidence="4 6" id="KW-1133">Transmembrane helix</keyword>
<dbReference type="Proteomes" id="UP000078237">
    <property type="component" value="Unassembled WGS sequence"/>
</dbReference>
<evidence type="ECO:0000313" key="7">
    <source>
        <dbReference type="EMBL" id="KXX77567.1"/>
    </source>
</evidence>
<sequence>MASSLESFSKWLQLKIYQLEVTMSVYIFTPIEKFVFYSVLFLLFSLTFIATVLYLPQHLKFIISRAWFYMHGDGNELELVKAGAKSLVRSALRTATTATAKAAAEAAAETTAGVVKEL</sequence>
<name>A0A175W1E6_9PEZI</name>
<organism evidence="7 8">
    <name type="scientific">Madurella mycetomatis</name>
    <dbReference type="NCBI Taxonomy" id="100816"/>
    <lineage>
        <taxon>Eukaryota</taxon>
        <taxon>Fungi</taxon>
        <taxon>Dikarya</taxon>
        <taxon>Ascomycota</taxon>
        <taxon>Pezizomycotina</taxon>
        <taxon>Sordariomycetes</taxon>
        <taxon>Sordariomycetidae</taxon>
        <taxon>Sordariales</taxon>
        <taxon>Sordariales incertae sedis</taxon>
        <taxon>Madurella</taxon>
    </lineage>
</organism>
<evidence type="ECO:0000256" key="2">
    <source>
        <dbReference type="ARBA" id="ARBA00022692"/>
    </source>
</evidence>
<dbReference type="STRING" id="100816.A0A175W1E6"/>
<dbReference type="OrthoDB" id="202672at2759"/>
<evidence type="ECO:0000256" key="3">
    <source>
        <dbReference type="ARBA" id="ARBA00022824"/>
    </source>
</evidence>
<evidence type="ECO:0000313" key="8">
    <source>
        <dbReference type="Proteomes" id="UP000078237"/>
    </source>
</evidence>
<evidence type="ECO:0000256" key="6">
    <source>
        <dbReference type="SAM" id="Phobius"/>
    </source>
</evidence>
<accession>A0A175W1E6</accession>
<evidence type="ECO:0000256" key="5">
    <source>
        <dbReference type="ARBA" id="ARBA00023136"/>
    </source>
</evidence>
<dbReference type="GO" id="GO:0005789">
    <property type="term" value="C:endoplasmic reticulum membrane"/>
    <property type="evidence" value="ECO:0007669"/>
    <property type="project" value="UniProtKB-SubCell"/>
</dbReference>
<proteinExistence type="predicted"/>
<dbReference type="VEuPathDB" id="FungiDB:MMYC01_205362"/>
<keyword evidence="5 6" id="KW-0472">Membrane</keyword>
<comment type="caution">
    <text evidence="7">The sequence shown here is derived from an EMBL/GenBank/DDBJ whole genome shotgun (WGS) entry which is preliminary data.</text>
</comment>
<keyword evidence="8" id="KW-1185">Reference proteome</keyword>
<gene>
    <name evidence="7" type="ORF">MMYC01_205362</name>
</gene>
<keyword evidence="3" id="KW-0256">Endoplasmic reticulum</keyword>
<dbReference type="AlphaFoldDB" id="A0A175W1E6"/>
<reference evidence="7 8" key="1">
    <citation type="journal article" date="2016" name="Genome Announc.">
        <title>Genome Sequence of Madurella mycetomatis mm55, Isolated from a Human Mycetoma Case in Sudan.</title>
        <authorList>
            <person name="Smit S."/>
            <person name="Derks M.F."/>
            <person name="Bervoets S."/>
            <person name="Fahal A."/>
            <person name="van Leeuwen W."/>
            <person name="van Belkum A."/>
            <person name="van de Sande W.W."/>
        </authorList>
    </citation>
    <scope>NUCLEOTIDE SEQUENCE [LARGE SCALE GENOMIC DNA]</scope>
    <source>
        <strain evidence="8">mm55</strain>
    </source>
</reference>
<comment type="subcellular location">
    <subcellularLocation>
        <location evidence="1">Endoplasmic reticulum membrane</location>
        <topology evidence="1">Multi-pass membrane protein</topology>
    </subcellularLocation>
</comment>